<protein>
    <submittedName>
        <fullName evidence="1">Uncharacterized protein</fullName>
    </submittedName>
</protein>
<dbReference type="Proteomes" id="UP000317243">
    <property type="component" value="Unassembled WGS sequence"/>
</dbReference>
<dbReference type="EMBL" id="SIHI01000084">
    <property type="protein sequence ID" value="TWT34993.1"/>
    <property type="molecule type" value="Genomic_DNA"/>
</dbReference>
<evidence type="ECO:0000313" key="2">
    <source>
        <dbReference type="Proteomes" id="UP000317243"/>
    </source>
</evidence>
<dbReference type="AlphaFoldDB" id="A0A5C5VAJ5"/>
<proteinExistence type="predicted"/>
<organism evidence="1 2">
    <name type="scientific">Thalassoglobus neptunius</name>
    <dbReference type="NCBI Taxonomy" id="1938619"/>
    <lineage>
        <taxon>Bacteria</taxon>
        <taxon>Pseudomonadati</taxon>
        <taxon>Planctomycetota</taxon>
        <taxon>Planctomycetia</taxon>
        <taxon>Planctomycetales</taxon>
        <taxon>Planctomycetaceae</taxon>
        <taxon>Thalassoglobus</taxon>
    </lineage>
</organism>
<evidence type="ECO:0000313" key="1">
    <source>
        <dbReference type="EMBL" id="TWT34993.1"/>
    </source>
</evidence>
<keyword evidence="2" id="KW-1185">Reference proteome</keyword>
<dbReference type="RefSeq" id="WP_146512572.1">
    <property type="nucleotide sequence ID" value="NZ_SIHI01000084.1"/>
</dbReference>
<gene>
    <name evidence="1" type="ORF">KOR42_53430</name>
</gene>
<comment type="caution">
    <text evidence="1">The sequence shown here is derived from an EMBL/GenBank/DDBJ whole genome shotgun (WGS) entry which is preliminary data.</text>
</comment>
<accession>A0A5C5VAJ5</accession>
<reference evidence="1 2" key="1">
    <citation type="submission" date="2019-02" db="EMBL/GenBank/DDBJ databases">
        <title>Deep-cultivation of Planctomycetes and their phenomic and genomic characterization uncovers novel biology.</title>
        <authorList>
            <person name="Wiegand S."/>
            <person name="Jogler M."/>
            <person name="Boedeker C."/>
            <person name="Pinto D."/>
            <person name="Vollmers J."/>
            <person name="Rivas-Marin E."/>
            <person name="Kohn T."/>
            <person name="Peeters S.H."/>
            <person name="Heuer A."/>
            <person name="Rast P."/>
            <person name="Oberbeckmann S."/>
            <person name="Bunk B."/>
            <person name="Jeske O."/>
            <person name="Meyerdierks A."/>
            <person name="Storesund J.E."/>
            <person name="Kallscheuer N."/>
            <person name="Luecker S."/>
            <person name="Lage O.M."/>
            <person name="Pohl T."/>
            <person name="Merkel B.J."/>
            <person name="Hornburger P."/>
            <person name="Mueller R.-W."/>
            <person name="Bruemmer F."/>
            <person name="Labrenz M."/>
            <person name="Spormann A.M."/>
            <person name="Op Den Camp H."/>
            <person name="Overmann J."/>
            <person name="Amann R."/>
            <person name="Jetten M.S.M."/>
            <person name="Mascher T."/>
            <person name="Medema M.H."/>
            <person name="Devos D.P."/>
            <person name="Kaster A.-K."/>
            <person name="Ovreas L."/>
            <person name="Rohde M."/>
            <person name="Galperin M.Y."/>
            <person name="Jogler C."/>
        </authorList>
    </citation>
    <scope>NUCLEOTIDE SEQUENCE [LARGE SCALE GENOMIC DNA]</scope>
    <source>
        <strain evidence="1 2">KOR42</strain>
    </source>
</reference>
<name>A0A5C5VAJ5_9PLAN</name>
<sequence>MIVLSEGQEPVGDGGLTAAKRAVLHLLKRVRDCPDLRFLMLQTEGLSLLLQAAAELTGKDFESVVRKWTEVIVKVALQQGPSRICELSDRIEELEIERTLLEEREPEKPGSTKLDVLTYLQETAG</sequence>